<protein>
    <submittedName>
        <fullName evidence="5">FGFR1 oncogene partner 2-like</fullName>
    </submittedName>
</protein>
<keyword evidence="4" id="KW-1185">Reference proteome</keyword>
<reference evidence="5" key="1">
    <citation type="submission" date="2016-06" db="UniProtKB">
        <authorList>
            <consortium name="WormBaseParasite"/>
        </authorList>
    </citation>
    <scope>IDENTIFICATION</scope>
</reference>
<evidence type="ECO:0000313" key="3">
    <source>
        <dbReference type="EMBL" id="VDP66238.1"/>
    </source>
</evidence>
<reference evidence="3 4" key="2">
    <citation type="submission" date="2018-11" db="EMBL/GenBank/DDBJ databases">
        <authorList>
            <consortium name="Pathogen Informatics"/>
        </authorList>
    </citation>
    <scope>NUCLEOTIDE SEQUENCE [LARGE SCALE GENOMIC DNA]</scope>
    <source>
        <strain evidence="3 4">Egypt</strain>
    </source>
</reference>
<dbReference type="Proteomes" id="UP000272942">
    <property type="component" value="Unassembled WGS sequence"/>
</dbReference>
<feature type="region of interest" description="Disordered" evidence="2">
    <location>
        <begin position="76"/>
        <end position="107"/>
    </location>
</feature>
<evidence type="ECO:0000256" key="2">
    <source>
        <dbReference type="SAM" id="MobiDB-lite"/>
    </source>
</evidence>
<gene>
    <name evidence="3" type="ORF">ECPE_LOCUS2363</name>
</gene>
<organism evidence="5">
    <name type="scientific">Echinostoma caproni</name>
    <dbReference type="NCBI Taxonomy" id="27848"/>
    <lineage>
        <taxon>Eukaryota</taxon>
        <taxon>Metazoa</taxon>
        <taxon>Spiralia</taxon>
        <taxon>Lophotrochozoa</taxon>
        <taxon>Platyhelminthes</taxon>
        <taxon>Trematoda</taxon>
        <taxon>Digenea</taxon>
        <taxon>Plagiorchiida</taxon>
        <taxon>Echinostomata</taxon>
        <taxon>Echinostomatoidea</taxon>
        <taxon>Echinostomatidae</taxon>
        <taxon>Echinostoma</taxon>
    </lineage>
</organism>
<dbReference type="EMBL" id="UZAN01039568">
    <property type="protein sequence ID" value="VDP66238.1"/>
    <property type="molecule type" value="Genomic_DNA"/>
</dbReference>
<dbReference type="WBParaSite" id="ECPE_0000236301-mRNA-1">
    <property type="protein sequence ID" value="ECPE_0000236301-mRNA-1"/>
    <property type="gene ID" value="ECPE_0000236301"/>
</dbReference>
<evidence type="ECO:0000256" key="1">
    <source>
        <dbReference type="SAM" id="Coils"/>
    </source>
</evidence>
<feature type="coiled-coil region" evidence="1">
    <location>
        <begin position="197"/>
        <end position="224"/>
    </location>
</feature>
<evidence type="ECO:0000313" key="4">
    <source>
        <dbReference type="Proteomes" id="UP000272942"/>
    </source>
</evidence>
<keyword evidence="1" id="KW-0175">Coiled coil</keyword>
<proteinExistence type="predicted"/>
<sequence>MAVDVDADLENVTRELRDLQVLVGRYDDCANELQTELKMANDEYFDLLNARSSKNSITKEAKRYRDELELAMKSQAANKREDQAEVHMRKCSDQPHASTKPGHQSGFGYSDEFTHQLLDVTFQLHEQLSHSHSRRHREHKEMDRFVDNLNNMYRQSIAQLREQQRKDLQTLSGTLQRSAQNHLGILVREQQKLKARLLRAEETEKESKILIQDLKNQLSDAMRNAMRNSCIIAITFELIKVVHTSS</sequence>
<dbReference type="OrthoDB" id="6251992at2759"/>
<evidence type="ECO:0000313" key="5">
    <source>
        <dbReference type="WBParaSite" id="ECPE_0000236301-mRNA-1"/>
    </source>
</evidence>
<feature type="compositionally biased region" description="Basic and acidic residues" evidence="2">
    <location>
        <begin position="78"/>
        <end position="93"/>
    </location>
</feature>
<dbReference type="AlphaFoldDB" id="A0A183A5X8"/>
<name>A0A183A5X8_9TREM</name>
<accession>A0A183A5X8</accession>